<dbReference type="Pfam" id="PF16653">
    <property type="entry name" value="Sacchrp_dh_C"/>
    <property type="match status" value="1"/>
</dbReference>
<dbReference type="SUPFAM" id="SSF51735">
    <property type="entry name" value="NAD(P)-binding Rossmann-fold domains"/>
    <property type="match status" value="1"/>
</dbReference>
<dbReference type="GO" id="GO:0019878">
    <property type="term" value="P:lysine biosynthetic process via aminoadipic acid"/>
    <property type="evidence" value="ECO:0007669"/>
    <property type="project" value="TreeGrafter"/>
</dbReference>
<proteinExistence type="predicted"/>
<evidence type="ECO:0000259" key="3">
    <source>
        <dbReference type="Pfam" id="PF16653"/>
    </source>
</evidence>
<keyword evidence="1" id="KW-0560">Oxidoreductase</keyword>
<accession>A0A6L5XNP3</accession>
<reference evidence="4 5" key="1">
    <citation type="submission" date="2019-09" db="EMBL/GenBank/DDBJ databases">
        <title>In-depth cultivation of the pig gut microbiome towards novel bacterial diversity and tailored functional studies.</title>
        <authorList>
            <person name="Wylensek D."/>
            <person name="Hitch T.C.A."/>
            <person name="Clavel T."/>
        </authorList>
    </citation>
    <scope>NUCLEOTIDE SEQUENCE [LARGE SCALE GENOMIC DNA]</scope>
    <source>
        <strain evidence="4 5">PG-178-WT-4</strain>
    </source>
</reference>
<organism evidence="4 5">
    <name type="scientific">Desulfovibrio porci</name>
    <dbReference type="NCBI Taxonomy" id="2605782"/>
    <lineage>
        <taxon>Bacteria</taxon>
        <taxon>Pseudomonadati</taxon>
        <taxon>Thermodesulfobacteriota</taxon>
        <taxon>Desulfovibrionia</taxon>
        <taxon>Desulfovibrionales</taxon>
        <taxon>Desulfovibrionaceae</taxon>
        <taxon>Desulfovibrio</taxon>
    </lineage>
</organism>
<dbReference type="PANTHER" id="PTHR11133:SF22">
    <property type="entry name" value="ALPHA-AMINOADIPIC SEMIALDEHYDE SYNTHASE, MITOCHONDRIAL"/>
    <property type="match status" value="1"/>
</dbReference>
<keyword evidence="5" id="KW-1185">Reference proteome</keyword>
<sequence length="395" mass="43592">MGLQGKGALHDVLGHRVFSGVTVADCGPRYEAEMPGYAARGVRAVSLDANDTENLRALIAEHDVVIELLPVEFAMKVGRLAAEAGVHLVSSMYYIGQSMTDPAIFRRMKAEMEAIDAEARRKDCTLLIAFGMDPGLDLMLGADALGRLDEIDHFYSYGAGFPEEAACDNALSYKFSWSPRSTLVSYYRATKKIVDGQVVEVPAEKLYAPENTHILHDETLDCDLECYAAGNCQNFAEMFGISGKVRNMNRFSARRPGHCAFWDVMIKCGFLREEPVMVKGAAVSPLDFCTALLTAQEQFWYREHERDIGYIRVEASGSRQGRSVRVIHTIIDYADPATGLTSMQRLVGFTVSIAAGLIARGAFKERGVVLPMAMPLDLMQGELARRNITIVTRVE</sequence>
<gene>
    <name evidence="4" type="ORF">FYJ44_12390</name>
</gene>
<protein>
    <submittedName>
        <fullName evidence="4">Saccharopine dehydrogenase</fullName>
    </submittedName>
</protein>
<dbReference type="InterPro" id="IPR032095">
    <property type="entry name" value="Sacchrp_dh-like_C"/>
</dbReference>
<evidence type="ECO:0000256" key="1">
    <source>
        <dbReference type="ARBA" id="ARBA00023002"/>
    </source>
</evidence>
<dbReference type="Pfam" id="PF03435">
    <property type="entry name" value="Sacchrp_dh_NADP"/>
    <property type="match status" value="1"/>
</dbReference>
<dbReference type="InterPro" id="IPR051168">
    <property type="entry name" value="AASS"/>
</dbReference>
<evidence type="ECO:0000313" key="5">
    <source>
        <dbReference type="Proteomes" id="UP000477488"/>
    </source>
</evidence>
<feature type="domain" description="Saccharopine dehydrogenase NADP binding" evidence="2">
    <location>
        <begin position="2"/>
        <end position="99"/>
    </location>
</feature>
<dbReference type="SUPFAM" id="SSF55347">
    <property type="entry name" value="Glyceraldehyde-3-phosphate dehydrogenase-like, C-terminal domain"/>
    <property type="match status" value="1"/>
</dbReference>
<evidence type="ECO:0000313" key="4">
    <source>
        <dbReference type="EMBL" id="MSS28810.1"/>
    </source>
</evidence>
<dbReference type="Proteomes" id="UP000477488">
    <property type="component" value="Unassembled WGS sequence"/>
</dbReference>
<dbReference type="InterPro" id="IPR036291">
    <property type="entry name" value="NAD(P)-bd_dom_sf"/>
</dbReference>
<dbReference type="GO" id="GO:0004753">
    <property type="term" value="F:saccharopine dehydrogenase activity"/>
    <property type="evidence" value="ECO:0007669"/>
    <property type="project" value="TreeGrafter"/>
</dbReference>
<dbReference type="AlphaFoldDB" id="A0A6L5XNP3"/>
<feature type="domain" description="Saccharopine dehydrogenase-like C-terminal" evidence="3">
    <location>
        <begin position="131"/>
        <end position="375"/>
    </location>
</feature>
<dbReference type="EMBL" id="VUMH01000014">
    <property type="protein sequence ID" value="MSS28810.1"/>
    <property type="molecule type" value="Genomic_DNA"/>
</dbReference>
<dbReference type="PANTHER" id="PTHR11133">
    <property type="entry name" value="SACCHAROPINE DEHYDROGENASE"/>
    <property type="match status" value="1"/>
</dbReference>
<comment type="caution">
    <text evidence="4">The sequence shown here is derived from an EMBL/GenBank/DDBJ whole genome shotgun (WGS) entry which is preliminary data.</text>
</comment>
<dbReference type="InterPro" id="IPR005097">
    <property type="entry name" value="Sacchrp_dh_NADP-bd"/>
</dbReference>
<dbReference type="GO" id="GO:0005737">
    <property type="term" value="C:cytoplasm"/>
    <property type="evidence" value="ECO:0007669"/>
    <property type="project" value="TreeGrafter"/>
</dbReference>
<dbReference type="Gene3D" id="3.30.360.10">
    <property type="entry name" value="Dihydrodipicolinate Reductase, domain 2"/>
    <property type="match status" value="1"/>
</dbReference>
<dbReference type="Gene3D" id="3.40.50.720">
    <property type="entry name" value="NAD(P)-binding Rossmann-like Domain"/>
    <property type="match status" value="1"/>
</dbReference>
<evidence type="ECO:0000259" key="2">
    <source>
        <dbReference type="Pfam" id="PF03435"/>
    </source>
</evidence>
<name>A0A6L5XNP3_9BACT</name>